<keyword evidence="2" id="KW-1185">Reference proteome</keyword>
<organism evidence="1 2">
    <name type="scientific">Duffyella gerundensis</name>
    <dbReference type="NCBI Taxonomy" id="1619313"/>
    <lineage>
        <taxon>Bacteria</taxon>
        <taxon>Pseudomonadati</taxon>
        <taxon>Pseudomonadota</taxon>
        <taxon>Gammaproteobacteria</taxon>
        <taxon>Enterobacterales</taxon>
        <taxon>Erwiniaceae</taxon>
        <taxon>Duffyella</taxon>
    </lineage>
</organism>
<dbReference type="Proteomes" id="UP000059419">
    <property type="component" value="Chromosome 1"/>
</dbReference>
<dbReference type="EMBL" id="LN907827">
    <property type="protein sequence ID" value="CUU24461.1"/>
    <property type="molecule type" value="Genomic_DNA"/>
</dbReference>
<dbReference type="KEGG" id="ege:EM595_2227"/>
<evidence type="ECO:0008006" key="3">
    <source>
        <dbReference type="Google" id="ProtNLM"/>
    </source>
</evidence>
<proteinExistence type="predicted"/>
<gene>
    <name evidence="1" type="ORF">EM595_2227</name>
</gene>
<dbReference type="PATRIC" id="fig|1619313.3.peg.2316"/>
<sequence length="135" mass="14912">MLMIWLANNWRSVLWFLLVAAVVTFGTAASHYHARMLQAQEKVSAALQARKKAESIASNLITAVTLFNDIGKAAHDARYQNETESERRIVYIRQSIQRDACAAHPVPADVADSLRKHNERIRSASGSAHSGRTAG</sequence>
<dbReference type="STRING" id="1619313.EM595_2227"/>
<evidence type="ECO:0000313" key="1">
    <source>
        <dbReference type="EMBL" id="CUU24461.1"/>
    </source>
</evidence>
<reference evidence="2" key="1">
    <citation type="submission" date="2015-11" db="EMBL/GenBank/DDBJ databases">
        <authorList>
            <person name="Blom J."/>
        </authorList>
    </citation>
    <scope>NUCLEOTIDE SEQUENCE [LARGE SCALE GENOMIC DNA]</scope>
</reference>
<protein>
    <recommendedName>
        <fullName evidence="3">DUF2570 domain-containing protein</fullName>
    </recommendedName>
</protein>
<name>A0A0U5EAZ1_9GAMM</name>
<evidence type="ECO:0000313" key="2">
    <source>
        <dbReference type="Proteomes" id="UP000059419"/>
    </source>
</evidence>
<accession>A0A0U5EAZ1</accession>
<dbReference type="AlphaFoldDB" id="A0A0U5EAZ1"/>